<dbReference type="HOGENOM" id="CLU_2757275_0_0_1"/>
<organism evidence="2 3">
    <name type="scientific">Amanita muscaria (strain Koide BX008)</name>
    <dbReference type="NCBI Taxonomy" id="946122"/>
    <lineage>
        <taxon>Eukaryota</taxon>
        <taxon>Fungi</taxon>
        <taxon>Dikarya</taxon>
        <taxon>Basidiomycota</taxon>
        <taxon>Agaricomycotina</taxon>
        <taxon>Agaricomycetes</taxon>
        <taxon>Agaricomycetidae</taxon>
        <taxon>Agaricales</taxon>
        <taxon>Pluteineae</taxon>
        <taxon>Amanitaceae</taxon>
        <taxon>Amanita</taxon>
    </lineage>
</organism>
<sequence length="70" mass="7642">MLHSVSLCPSAKLATIIPGEWQTRISLEFCEAEKNHDFTVELIITCVLFDISQSVGSRLIHSGGLSASPR</sequence>
<name>A0A0C2WE64_AMAMK</name>
<protein>
    <submittedName>
        <fullName evidence="2">Uncharacterized protein</fullName>
    </submittedName>
</protein>
<evidence type="ECO:0000313" key="3">
    <source>
        <dbReference type="Proteomes" id="UP000054549"/>
    </source>
</evidence>
<evidence type="ECO:0000313" key="2">
    <source>
        <dbReference type="EMBL" id="KIL54338.1"/>
    </source>
</evidence>
<proteinExistence type="predicted"/>
<evidence type="ECO:0000313" key="1">
    <source>
        <dbReference type="EMBL" id="KIL54231.1"/>
    </source>
</evidence>
<gene>
    <name evidence="2" type="ORF">M378DRAFT_174300</name>
    <name evidence="1" type="ORF">M378DRAFT_174368</name>
</gene>
<dbReference type="AlphaFoldDB" id="A0A0C2WE64"/>
<accession>A0A0C2WE64</accession>
<reference evidence="2 3" key="1">
    <citation type="submission" date="2014-04" db="EMBL/GenBank/DDBJ databases">
        <title>Evolutionary Origins and Diversification of the Mycorrhizal Mutualists.</title>
        <authorList>
            <consortium name="DOE Joint Genome Institute"/>
            <consortium name="Mycorrhizal Genomics Consortium"/>
            <person name="Kohler A."/>
            <person name="Kuo A."/>
            <person name="Nagy L.G."/>
            <person name="Floudas D."/>
            <person name="Copeland A."/>
            <person name="Barry K.W."/>
            <person name="Cichocki N."/>
            <person name="Veneault-Fourrey C."/>
            <person name="LaButti K."/>
            <person name="Lindquist E.A."/>
            <person name="Lipzen A."/>
            <person name="Lundell T."/>
            <person name="Morin E."/>
            <person name="Murat C."/>
            <person name="Riley R."/>
            <person name="Ohm R."/>
            <person name="Sun H."/>
            <person name="Tunlid A."/>
            <person name="Henrissat B."/>
            <person name="Grigoriev I.V."/>
            <person name="Hibbett D.S."/>
            <person name="Martin F."/>
        </authorList>
    </citation>
    <scope>NUCLEOTIDE SEQUENCE [LARGE SCALE GENOMIC DNA]</scope>
    <source>
        <strain evidence="2 3">Koide BX008</strain>
    </source>
</reference>
<dbReference type="Proteomes" id="UP000054549">
    <property type="component" value="Unassembled WGS sequence"/>
</dbReference>
<dbReference type="EMBL" id="KN818870">
    <property type="protein sequence ID" value="KIL54231.1"/>
    <property type="molecule type" value="Genomic_DNA"/>
</dbReference>
<keyword evidence="3" id="KW-1185">Reference proteome</keyword>
<dbReference type="EMBL" id="KN818804">
    <property type="protein sequence ID" value="KIL54338.1"/>
    <property type="molecule type" value="Genomic_DNA"/>
</dbReference>